<dbReference type="Proteomes" id="UP000271889">
    <property type="component" value="Unassembled WGS sequence"/>
</dbReference>
<accession>A0A3P7M7Y0</accession>
<dbReference type="OrthoDB" id="5817203at2759"/>
<dbReference type="AlphaFoldDB" id="A0A3P7M7Y0"/>
<evidence type="ECO:0000313" key="2">
    <source>
        <dbReference type="Proteomes" id="UP000271889"/>
    </source>
</evidence>
<organism evidence="1 2">
    <name type="scientific">Cylicostephanus goldi</name>
    <name type="common">Nematode worm</name>
    <dbReference type="NCBI Taxonomy" id="71465"/>
    <lineage>
        <taxon>Eukaryota</taxon>
        <taxon>Metazoa</taxon>
        <taxon>Ecdysozoa</taxon>
        <taxon>Nematoda</taxon>
        <taxon>Chromadorea</taxon>
        <taxon>Rhabditida</taxon>
        <taxon>Rhabditina</taxon>
        <taxon>Rhabditomorpha</taxon>
        <taxon>Strongyloidea</taxon>
        <taxon>Strongylidae</taxon>
        <taxon>Cylicostephanus</taxon>
    </lineage>
</organism>
<name>A0A3P7M7Y0_CYLGO</name>
<protein>
    <submittedName>
        <fullName evidence="1">Uncharacterized protein</fullName>
    </submittedName>
</protein>
<proteinExistence type="predicted"/>
<sequence length="101" mass="11566">MFDSGAGIRVAEAHGVLSVMTLLPPDFNETFAYYRGSYYPGNEYDEEGRRSTVQEEFINRITQPSTLQYVGGRVDGSRHKPLFQDDIKPIYNPLQFGDDRR</sequence>
<dbReference type="EMBL" id="UYRV01109681">
    <property type="protein sequence ID" value="VDN25394.1"/>
    <property type="molecule type" value="Genomic_DNA"/>
</dbReference>
<evidence type="ECO:0000313" key="1">
    <source>
        <dbReference type="EMBL" id="VDN25394.1"/>
    </source>
</evidence>
<reference evidence="1 2" key="1">
    <citation type="submission" date="2018-11" db="EMBL/GenBank/DDBJ databases">
        <authorList>
            <consortium name="Pathogen Informatics"/>
        </authorList>
    </citation>
    <scope>NUCLEOTIDE SEQUENCE [LARGE SCALE GENOMIC DNA]</scope>
</reference>
<gene>
    <name evidence="1" type="ORF">CGOC_LOCUS10096</name>
</gene>
<keyword evidence="2" id="KW-1185">Reference proteome</keyword>